<gene>
    <name evidence="1" type="primary">AlNc14C124G6767</name>
    <name evidence="1" type="ORF">ALNC14_076350</name>
</gene>
<evidence type="ECO:0000313" key="1">
    <source>
        <dbReference type="EMBL" id="CCA21492.1"/>
    </source>
</evidence>
<dbReference type="AlphaFoldDB" id="F0WJP2"/>
<dbReference type="HOGENOM" id="CLU_2578837_0_0_1"/>
<organism evidence="1">
    <name type="scientific">Albugo laibachii Nc14</name>
    <dbReference type="NCBI Taxonomy" id="890382"/>
    <lineage>
        <taxon>Eukaryota</taxon>
        <taxon>Sar</taxon>
        <taxon>Stramenopiles</taxon>
        <taxon>Oomycota</taxon>
        <taxon>Peronosporomycetes</taxon>
        <taxon>Albuginales</taxon>
        <taxon>Albuginaceae</taxon>
        <taxon>Albugo</taxon>
    </lineage>
</organism>
<protein>
    <submittedName>
        <fullName evidence="1">AlNc14C124G6767 protein</fullName>
    </submittedName>
</protein>
<proteinExistence type="predicted"/>
<reference evidence="1" key="1">
    <citation type="journal article" date="2011" name="PLoS Biol.">
        <title>Gene gain and loss during evolution of obligate parasitism in the white rust pathogen of Arabidopsis thaliana.</title>
        <authorList>
            <person name="Kemen E."/>
            <person name="Gardiner A."/>
            <person name="Schultz-Larsen T."/>
            <person name="Kemen A.C."/>
            <person name="Balmuth A.L."/>
            <person name="Robert-Seilaniantz A."/>
            <person name="Bailey K."/>
            <person name="Holub E."/>
            <person name="Studholme D.J."/>
            <person name="Maclean D."/>
            <person name="Jones J.D."/>
        </authorList>
    </citation>
    <scope>NUCLEOTIDE SEQUENCE</scope>
</reference>
<name>F0WJP2_9STRA</name>
<accession>F0WJP2</accession>
<reference evidence="1" key="2">
    <citation type="submission" date="2011-02" db="EMBL/GenBank/DDBJ databases">
        <authorList>
            <person name="MacLean D."/>
        </authorList>
    </citation>
    <scope>NUCLEOTIDE SEQUENCE</scope>
</reference>
<sequence length="81" mass="9436">MGWLEKCSENQTTERMICLEQWRSYTHKMSLTLLAFSSAVSRVLFHAPHSVFKDQETVLRQSVLWVGVAPYRMKLSLNSVF</sequence>
<dbReference type="EMBL" id="FR824169">
    <property type="protein sequence ID" value="CCA21492.1"/>
    <property type="molecule type" value="Genomic_DNA"/>
</dbReference>